<evidence type="ECO:0000313" key="4">
    <source>
        <dbReference type="Proteomes" id="UP001054252"/>
    </source>
</evidence>
<evidence type="ECO:0000256" key="1">
    <source>
        <dbReference type="ARBA" id="ARBA00023180"/>
    </source>
</evidence>
<dbReference type="Proteomes" id="UP001054252">
    <property type="component" value="Unassembled WGS sequence"/>
</dbReference>
<proteinExistence type="predicted"/>
<keyword evidence="4" id="KW-1185">Reference proteome</keyword>
<organism evidence="3 4">
    <name type="scientific">Rubroshorea leprosula</name>
    <dbReference type="NCBI Taxonomy" id="152421"/>
    <lineage>
        <taxon>Eukaryota</taxon>
        <taxon>Viridiplantae</taxon>
        <taxon>Streptophyta</taxon>
        <taxon>Embryophyta</taxon>
        <taxon>Tracheophyta</taxon>
        <taxon>Spermatophyta</taxon>
        <taxon>Magnoliopsida</taxon>
        <taxon>eudicotyledons</taxon>
        <taxon>Gunneridae</taxon>
        <taxon>Pentapetalae</taxon>
        <taxon>rosids</taxon>
        <taxon>malvids</taxon>
        <taxon>Malvales</taxon>
        <taxon>Dipterocarpaceae</taxon>
        <taxon>Rubroshorea</taxon>
    </lineage>
</organism>
<gene>
    <name evidence="3" type="ORF">SLEP1_g33298</name>
</gene>
<name>A0AAV5KG64_9ROSI</name>
<dbReference type="Pfam" id="PF14380">
    <property type="entry name" value="WAK_assoc"/>
    <property type="match status" value="1"/>
</dbReference>
<evidence type="ECO:0000259" key="2">
    <source>
        <dbReference type="Pfam" id="PF14380"/>
    </source>
</evidence>
<dbReference type="EMBL" id="BPVZ01000063">
    <property type="protein sequence ID" value="GKV23589.1"/>
    <property type="molecule type" value="Genomic_DNA"/>
</dbReference>
<evidence type="ECO:0000313" key="3">
    <source>
        <dbReference type="EMBL" id="GKV23589.1"/>
    </source>
</evidence>
<protein>
    <recommendedName>
        <fullName evidence="2">Wall-associated receptor kinase C-terminal domain-containing protein</fullName>
    </recommendedName>
</protein>
<keyword evidence="1" id="KW-0325">Glycoprotein</keyword>
<dbReference type="InterPro" id="IPR032872">
    <property type="entry name" value="WAK_assoc_C"/>
</dbReference>
<accession>A0AAV5KG64</accession>
<reference evidence="3 4" key="1">
    <citation type="journal article" date="2021" name="Commun. Biol.">
        <title>The genome of Shorea leprosula (Dipterocarpaceae) highlights the ecological relevance of drought in aseasonal tropical rainforests.</title>
        <authorList>
            <person name="Ng K.K.S."/>
            <person name="Kobayashi M.J."/>
            <person name="Fawcett J.A."/>
            <person name="Hatakeyama M."/>
            <person name="Paape T."/>
            <person name="Ng C.H."/>
            <person name="Ang C.C."/>
            <person name="Tnah L.H."/>
            <person name="Lee C.T."/>
            <person name="Nishiyama T."/>
            <person name="Sese J."/>
            <person name="O'Brien M.J."/>
            <person name="Copetti D."/>
            <person name="Mohd Noor M.I."/>
            <person name="Ong R.C."/>
            <person name="Putra M."/>
            <person name="Sireger I.Z."/>
            <person name="Indrioko S."/>
            <person name="Kosugi Y."/>
            <person name="Izuno A."/>
            <person name="Isagi Y."/>
            <person name="Lee S.L."/>
            <person name="Shimizu K.K."/>
        </authorList>
    </citation>
    <scope>NUCLEOTIDE SEQUENCE [LARGE SCALE GENOMIC DNA]</scope>
    <source>
        <strain evidence="3">214</strain>
    </source>
</reference>
<sequence>MPTSFTVPPENWIENLVPISMIHFLLEWDENSELFKCGTSVELEVSWVVFERFQNKRIRLVEALRAGFDVEYNVRGVLCAHCKGLGGICEFNFSSSGPYTTCHQPQGTHHA</sequence>
<dbReference type="AlphaFoldDB" id="A0AAV5KG64"/>
<comment type="caution">
    <text evidence="3">The sequence shown here is derived from an EMBL/GenBank/DDBJ whole genome shotgun (WGS) entry which is preliminary data.</text>
</comment>
<feature type="domain" description="Wall-associated receptor kinase C-terminal" evidence="2">
    <location>
        <begin position="28"/>
        <end position="102"/>
    </location>
</feature>